<dbReference type="OrthoDB" id="58529at2759"/>
<dbReference type="EMBL" id="AWSO01000114">
    <property type="protein sequence ID" value="ESK95060.1"/>
    <property type="molecule type" value="Genomic_DNA"/>
</dbReference>
<dbReference type="KEGG" id="mrr:Moror_13906"/>
<dbReference type="InterPro" id="IPR045865">
    <property type="entry name" value="ACT-like_dom_sf"/>
</dbReference>
<feature type="region of interest" description="Disordered" evidence="1">
    <location>
        <begin position="107"/>
        <end position="134"/>
    </location>
</feature>
<dbReference type="InterPro" id="IPR027795">
    <property type="entry name" value="CASTOR_ACT_dom"/>
</dbReference>
<organism evidence="3 4">
    <name type="scientific">Moniliophthora roreri (strain MCA 2997)</name>
    <name type="common">Cocoa frosty pod rot fungus</name>
    <name type="synonym">Crinipellis roreri</name>
    <dbReference type="NCBI Taxonomy" id="1381753"/>
    <lineage>
        <taxon>Eukaryota</taxon>
        <taxon>Fungi</taxon>
        <taxon>Dikarya</taxon>
        <taxon>Basidiomycota</taxon>
        <taxon>Agaricomycotina</taxon>
        <taxon>Agaricomycetes</taxon>
        <taxon>Agaricomycetidae</taxon>
        <taxon>Agaricales</taxon>
        <taxon>Marasmiineae</taxon>
        <taxon>Marasmiaceae</taxon>
        <taxon>Moniliophthora</taxon>
    </lineage>
</organism>
<proteinExistence type="predicted"/>
<evidence type="ECO:0000259" key="2">
    <source>
        <dbReference type="Pfam" id="PF13840"/>
    </source>
</evidence>
<feature type="region of interest" description="Disordered" evidence="1">
    <location>
        <begin position="255"/>
        <end position="307"/>
    </location>
</feature>
<dbReference type="PANTHER" id="PTHR31131">
    <property type="entry name" value="CHROMOSOME 1, WHOLE GENOME SHOTGUN SEQUENCE"/>
    <property type="match status" value="1"/>
</dbReference>
<evidence type="ECO:0000313" key="3">
    <source>
        <dbReference type="EMBL" id="ESK95060.1"/>
    </source>
</evidence>
<evidence type="ECO:0000313" key="4">
    <source>
        <dbReference type="Proteomes" id="UP000017559"/>
    </source>
</evidence>
<dbReference type="InterPro" id="IPR051719">
    <property type="entry name" value="CASTOR_mTORC1"/>
</dbReference>
<keyword evidence="4" id="KW-1185">Reference proteome</keyword>
<gene>
    <name evidence="3" type="ORF">Moror_13906</name>
</gene>
<feature type="compositionally biased region" description="Polar residues" evidence="1">
    <location>
        <begin position="394"/>
        <end position="409"/>
    </location>
</feature>
<protein>
    <recommendedName>
        <fullName evidence="2">CASTOR ACT domain-containing protein</fullName>
    </recommendedName>
</protein>
<dbReference type="GO" id="GO:0046394">
    <property type="term" value="P:carboxylic acid biosynthetic process"/>
    <property type="evidence" value="ECO:0007669"/>
    <property type="project" value="UniProtKB-ARBA"/>
</dbReference>
<name>V2XR88_MONRO</name>
<comment type="caution">
    <text evidence="3">The sequence shown here is derived from an EMBL/GenBank/DDBJ whole genome shotgun (WGS) entry which is preliminary data.</text>
</comment>
<feature type="compositionally biased region" description="Polar residues" evidence="1">
    <location>
        <begin position="257"/>
        <end position="286"/>
    </location>
</feature>
<feature type="region of interest" description="Disordered" evidence="1">
    <location>
        <begin position="345"/>
        <end position="430"/>
    </location>
</feature>
<evidence type="ECO:0000256" key="1">
    <source>
        <dbReference type="SAM" id="MobiDB-lite"/>
    </source>
</evidence>
<dbReference type="PANTHER" id="PTHR31131:SF6">
    <property type="entry name" value="CASTOR ACT DOMAIN-CONTAINING PROTEIN"/>
    <property type="match status" value="1"/>
</dbReference>
<feature type="domain" description="CASTOR ACT" evidence="2">
    <location>
        <begin position="140"/>
        <end position="200"/>
    </location>
</feature>
<sequence length="627" mass="68421">MTRTANLAADPGLEIDISGRETKRSEEEMRGQGDRAVAPLFMQTLQLLPVSLVLVSIPRCRVQSLSSHIIRQILQPSPAKFLNISSNEIELSIFAEAHTLSEFEHIARRDRQKHRSRSGSGSSRKNGHENRSDFTPVEVSYERWSVLQVDSHSDSIDNSGARVNELSAPLAMAGISILYQSSYMSDFIFVKECRLREVLALFSDAGFDLYSIDDNSLSSSTIPISPPLSPYPQNEDETASMLDMSPATSKVALGSVLTRTRSTPDTPSVLSSRLRTASDPSPQKSGTSEHLEKTPSKQKSHSPTSGEVHVLDSDLTCVGLADDSVDQWSLKIIKLVAFPDLIPSRERDGSISHYTPASSLRPARPGYSSSALSDHSSSSPSEDEGDLEDGYFSHSPNQSTSSLVTSITSESDDLGNIPDSLHVKSGSFSSTMSSRRSYSKHLMGIGGPLSPLSPIHPAYDITSSTPTPGSTGVPDPFALAFGRRSSRSKYQTPRVPFFSFTRTPEGSSLTTDAELLATLFPPSERYMVICGGELDAADQILADGGQEPESMEEDDDEESGSDGGSMLKCLQIDLRKFGLDKYGLVNRFSRVLDENKINHMYSSTFKTANLLVEKRYAVRALTLLRNC</sequence>
<dbReference type="Pfam" id="PF13840">
    <property type="entry name" value="ACT_7"/>
    <property type="match status" value="1"/>
</dbReference>
<dbReference type="AlphaFoldDB" id="V2XR88"/>
<reference evidence="3 4" key="1">
    <citation type="journal article" date="2014" name="BMC Genomics">
        <title>Genome and secretome analysis of the hemibiotrophic fungal pathogen, Moniliophthora roreri, which causes frosty pod rot disease of cacao: mechanisms of the biotrophic and necrotrophic phases.</title>
        <authorList>
            <person name="Meinhardt L.W."/>
            <person name="Costa G.G.L."/>
            <person name="Thomazella D.P.T."/>
            <person name="Teixeira P.J.P.L."/>
            <person name="Carazzolle M.F."/>
            <person name="Schuster S.C."/>
            <person name="Carlson J.E."/>
            <person name="Guiltinan M.J."/>
            <person name="Mieczkowski P."/>
            <person name="Farmer A."/>
            <person name="Ramaraj T."/>
            <person name="Crozier J."/>
            <person name="Davis R.E."/>
            <person name="Shao J."/>
            <person name="Melnick R.L."/>
            <person name="Pereira G.A.G."/>
            <person name="Bailey B.A."/>
        </authorList>
    </citation>
    <scope>NUCLEOTIDE SEQUENCE [LARGE SCALE GENOMIC DNA]</scope>
    <source>
        <strain evidence="3 4">MCA 2997</strain>
    </source>
</reference>
<dbReference type="Proteomes" id="UP000017559">
    <property type="component" value="Unassembled WGS sequence"/>
</dbReference>
<feature type="compositionally biased region" description="Low complexity" evidence="1">
    <location>
        <begin position="368"/>
        <end position="380"/>
    </location>
</feature>
<dbReference type="SUPFAM" id="SSF55021">
    <property type="entry name" value="ACT-like"/>
    <property type="match status" value="1"/>
</dbReference>
<dbReference type="Gene3D" id="3.30.2130.10">
    <property type="entry name" value="VC0802-like"/>
    <property type="match status" value="2"/>
</dbReference>
<dbReference type="HOGENOM" id="CLU_026801_0_0_1"/>
<accession>V2XR88</accession>
<dbReference type="GO" id="GO:0006520">
    <property type="term" value="P:amino acid metabolic process"/>
    <property type="evidence" value="ECO:0007669"/>
    <property type="project" value="UniProtKB-ARBA"/>
</dbReference>